<feature type="region of interest" description="Disordered" evidence="1">
    <location>
        <begin position="60"/>
        <end position="98"/>
    </location>
</feature>
<organism evidence="2 3">
    <name type="scientific">Chryseolinea lacunae</name>
    <dbReference type="NCBI Taxonomy" id="2801331"/>
    <lineage>
        <taxon>Bacteria</taxon>
        <taxon>Pseudomonadati</taxon>
        <taxon>Bacteroidota</taxon>
        <taxon>Cytophagia</taxon>
        <taxon>Cytophagales</taxon>
        <taxon>Fulvivirgaceae</taxon>
        <taxon>Chryseolinea</taxon>
    </lineage>
</organism>
<protein>
    <recommendedName>
        <fullName evidence="4">30S ribosomal protein S20</fullName>
    </recommendedName>
</protein>
<keyword evidence="3" id="KW-1185">Reference proteome</keyword>
<evidence type="ECO:0000256" key="1">
    <source>
        <dbReference type="SAM" id="MobiDB-lite"/>
    </source>
</evidence>
<evidence type="ECO:0008006" key="4">
    <source>
        <dbReference type="Google" id="ProtNLM"/>
    </source>
</evidence>
<dbReference type="Proteomes" id="UP000613030">
    <property type="component" value="Unassembled WGS sequence"/>
</dbReference>
<sequence>MEQEKNTKTSKKALRSLINDSLQEALNTLELPKASKKARKLLQRNAKKLAAMYINSMKREEKKKKKAEKFMEDAVKGSGKKKKSKAVKLAKHTELEAV</sequence>
<evidence type="ECO:0000313" key="3">
    <source>
        <dbReference type="Proteomes" id="UP000613030"/>
    </source>
</evidence>
<gene>
    <name evidence="2" type="ORF">JI741_00735</name>
</gene>
<dbReference type="EMBL" id="JAERRB010000001">
    <property type="protein sequence ID" value="MBL0739715.1"/>
    <property type="molecule type" value="Genomic_DNA"/>
</dbReference>
<comment type="caution">
    <text evidence="2">The sequence shown here is derived from an EMBL/GenBank/DDBJ whole genome shotgun (WGS) entry which is preliminary data.</text>
</comment>
<feature type="compositionally biased region" description="Basic residues" evidence="1">
    <location>
        <begin position="78"/>
        <end position="90"/>
    </location>
</feature>
<accession>A0ABS1KK30</accession>
<dbReference type="RefSeq" id="WP_202006688.1">
    <property type="nucleotide sequence ID" value="NZ_JAERRB010000001.1"/>
</dbReference>
<evidence type="ECO:0000313" key="2">
    <source>
        <dbReference type="EMBL" id="MBL0739715.1"/>
    </source>
</evidence>
<name>A0ABS1KK30_9BACT</name>
<proteinExistence type="predicted"/>
<reference evidence="2 3" key="1">
    <citation type="submission" date="2021-01" db="EMBL/GenBank/DDBJ databases">
        <title>Chryseolinea sp. Jin1 Genome sequencing and assembly.</title>
        <authorList>
            <person name="Kim I."/>
        </authorList>
    </citation>
    <scope>NUCLEOTIDE SEQUENCE [LARGE SCALE GENOMIC DNA]</scope>
    <source>
        <strain evidence="2 3">Jin1</strain>
    </source>
</reference>